<dbReference type="InterPro" id="IPR040213">
    <property type="entry name" value="GIR2-like"/>
</dbReference>
<dbReference type="GO" id="GO:0033554">
    <property type="term" value="P:cellular response to stress"/>
    <property type="evidence" value="ECO:0007669"/>
    <property type="project" value="UniProtKB-ARBA"/>
</dbReference>
<dbReference type="InterPro" id="IPR006575">
    <property type="entry name" value="RWD_dom"/>
</dbReference>
<keyword evidence="2" id="KW-0732">Signal</keyword>
<dbReference type="WBParaSite" id="MBELARI_LOCUS20498">
    <property type="protein sequence ID" value="MBELARI_LOCUS20498"/>
    <property type="gene ID" value="MBELARI_LOCUS20498"/>
</dbReference>
<proteinExistence type="predicted"/>
<dbReference type="Pfam" id="PF16543">
    <property type="entry name" value="DFRP_C"/>
    <property type="match status" value="1"/>
</dbReference>
<feature type="region of interest" description="Disordered" evidence="1">
    <location>
        <begin position="125"/>
        <end position="146"/>
    </location>
</feature>
<dbReference type="InterPro" id="IPR032378">
    <property type="entry name" value="ZC3H15/TMA46_C"/>
</dbReference>
<evidence type="ECO:0000259" key="3">
    <source>
        <dbReference type="PROSITE" id="PS50908"/>
    </source>
</evidence>
<name>A0AAF3F1U1_9BILA</name>
<dbReference type="FunFam" id="3.10.110.10:FF:000050">
    <property type="entry name" value="eIF-2-alpha kinase GCN2"/>
    <property type="match status" value="1"/>
</dbReference>
<reference evidence="5" key="1">
    <citation type="submission" date="2024-02" db="UniProtKB">
        <authorList>
            <consortium name="WormBaseParasite"/>
        </authorList>
    </citation>
    <scope>IDENTIFICATION</scope>
</reference>
<dbReference type="Proteomes" id="UP000887575">
    <property type="component" value="Unassembled WGS sequence"/>
</dbReference>
<evidence type="ECO:0000313" key="4">
    <source>
        <dbReference type="Proteomes" id="UP000887575"/>
    </source>
</evidence>
<dbReference type="PANTHER" id="PTHR12292">
    <property type="entry name" value="RWD DOMAIN-CONTAINING PROTEIN"/>
    <property type="match status" value="1"/>
</dbReference>
<evidence type="ECO:0000313" key="5">
    <source>
        <dbReference type="WBParaSite" id="MBELARI_LOCUS20498"/>
    </source>
</evidence>
<organism evidence="4 5">
    <name type="scientific">Mesorhabditis belari</name>
    <dbReference type="NCBI Taxonomy" id="2138241"/>
    <lineage>
        <taxon>Eukaryota</taxon>
        <taxon>Metazoa</taxon>
        <taxon>Ecdysozoa</taxon>
        <taxon>Nematoda</taxon>
        <taxon>Chromadorea</taxon>
        <taxon>Rhabditida</taxon>
        <taxon>Rhabditina</taxon>
        <taxon>Rhabditomorpha</taxon>
        <taxon>Rhabditoidea</taxon>
        <taxon>Rhabditidae</taxon>
        <taxon>Mesorhabditinae</taxon>
        <taxon>Mesorhabditis</taxon>
    </lineage>
</organism>
<dbReference type="AlphaFoldDB" id="A0AAF3F1U1"/>
<dbReference type="SMART" id="SM00591">
    <property type="entry name" value="RWD"/>
    <property type="match status" value="1"/>
</dbReference>
<dbReference type="GO" id="GO:0009893">
    <property type="term" value="P:positive regulation of metabolic process"/>
    <property type="evidence" value="ECO:0007669"/>
    <property type="project" value="UniProtKB-ARBA"/>
</dbReference>
<sequence length="424" mass="48309">MLFTIFRSIILILVKKAVISKDKKLASLNQKVSDEVQTREERLKKNPAKKISKLACTRELQGELWTSLFHSPIFGKNTVKDEEGGENADPKGPQDPKKQVAVRKRESCIPTVFKDMQDARPAVANEKVAKPKWADPPSDAKTPALSPSPLIRRVRLRRIKIEVISTSLHHQNVKWKTSTRTKHRQFSMDYKEQQEQEIEALEAIYQTDELSVLNNDYPEIELRIDLKSSQEENRGGSVPEFTISLLVELPENYPDVIPKLGLEGVEDLFSEERINQVLSKLNQVAEESVGMVMVFTIFAALQDEIGTLVDDLKQRAETEIEERKKKEEEKSRKKFEGTVVTPDSFLTWKKKFDTERAALKEQQIKDREAQLAGKLTGRQLFLRDATLNLSDVALIEETKGVDIDESLFDAEDLDGLDDFSSDED</sequence>
<protein>
    <recommendedName>
        <fullName evidence="3">RWD domain-containing protein</fullName>
    </recommendedName>
</protein>
<dbReference type="InterPro" id="IPR016135">
    <property type="entry name" value="UBQ-conjugating_enzyme/RWD"/>
</dbReference>
<dbReference type="Pfam" id="PF05773">
    <property type="entry name" value="RWD"/>
    <property type="match status" value="1"/>
</dbReference>
<evidence type="ECO:0000256" key="1">
    <source>
        <dbReference type="SAM" id="MobiDB-lite"/>
    </source>
</evidence>
<dbReference type="Gene3D" id="3.10.110.10">
    <property type="entry name" value="Ubiquitin Conjugating Enzyme"/>
    <property type="match status" value="1"/>
</dbReference>
<feature type="domain" description="RWD" evidence="3">
    <location>
        <begin position="196"/>
        <end position="308"/>
    </location>
</feature>
<dbReference type="PROSITE" id="PS50908">
    <property type="entry name" value="RWD"/>
    <property type="match status" value="1"/>
</dbReference>
<feature type="region of interest" description="Disordered" evidence="1">
    <location>
        <begin position="79"/>
        <end position="103"/>
    </location>
</feature>
<evidence type="ECO:0000256" key="2">
    <source>
        <dbReference type="SAM" id="SignalP"/>
    </source>
</evidence>
<feature type="chain" id="PRO_5042046630" description="RWD domain-containing protein" evidence="2">
    <location>
        <begin position="21"/>
        <end position="424"/>
    </location>
</feature>
<dbReference type="SUPFAM" id="SSF54495">
    <property type="entry name" value="UBC-like"/>
    <property type="match status" value="1"/>
</dbReference>
<dbReference type="GO" id="GO:0010468">
    <property type="term" value="P:regulation of gene expression"/>
    <property type="evidence" value="ECO:0007669"/>
    <property type="project" value="UniProtKB-ARBA"/>
</dbReference>
<keyword evidence="4" id="KW-1185">Reference proteome</keyword>
<dbReference type="GO" id="GO:0051246">
    <property type="term" value="P:regulation of protein metabolic process"/>
    <property type="evidence" value="ECO:0007669"/>
    <property type="project" value="UniProtKB-ARBA"/>
</dbReference>
<feature type="signal peptide" evidence="2">
    <location>
        <begin position="1"/>
        <end position="20"/>
    </location>
</feature>
<accession>A0AAF3F1U1</accession>